<keyword evidence="2 4" id="KW-0408">Iron</keyword>
<feature type="domain" description="4Fe-4S ferredoxin-type" evidence="5">
    <location>
        <begin position="1"/>
        <end position="29"/>
    </location>
</feature>
<dbReference type="Proteomes" id="UP001466331">
    <property type="component" value="Unassembled WGS sequence"/>
</dbReference>
<evidence type="ECO:0000259" key="5">
    <source>
        <dbReference type="PROSITE" id="PS51379"/>
    </source>
</evidence>
<dbReference type="RefSeq" id="WP_420068751.1">
    <property type="nucleotide sequence ID" value="NZ_JBCHKQ010000001.1"/>
</dbReference>
<keyword evidence="7" id="KW-1185">Reference proteome</keyword>
<evidence type="ECO:0000256" key="4">
    <source>
        <dbReference type="RuleBase" id="RU368020"/>
    </source>
</evidence>
<evidence type="ECO:0000256" key="1">
    <source>
        <dbReference type="ARBA" id="ARBA00022723"/>
    </source>
</evidence>
<dbReference type="Pfam" id="PF13370">
    <property type="entry name" value="Fer4_13"/>
    <property type="match status" value="1"/>
</dbReference>
<evidence type="ECO:0000256" key="3">
    <source>
        <dbReference type="ARBA" id="ARBA00023014"/>
    </source>
</evidence>
<dbReference type="SUPFAM" id="SSF54862">
    <property type="entry name" value="4Fe-4S ferredoxins"/>
    <property type="match status" value="1"/>
</dbReference>
<protein>
    <recommendedName>
        <fullName evidence="4">Ferredoxin</fullName>
    </recommendedName>
</protein>
<accession>A0ABU9U9F9</accession>
<evidence type="ECO:0000313" key="6">
    <source>
        <dbReference type="EMBL" id="MEM5947302.1"/>
    </source>
</evidence>
<dbReference type="Gene3D" id="3.30.70.20">
    <property type="match status" value="1"/>
</dbReference>
<dbReference type="InterPro" id="IPR017896">
    <property type="entry name" value="4Fe4S_Fe-S-bd"/>
</dbReference>
<comment type="caution">
    <text evidence="6">The sequence shown here is derived from an EMBL/GenBank/DDBJ whole genome shotgun (WGS) entry which is preliminary data.</text>
</comment>
<evidence type="ECO:0000313" key="7">
    <source>
        <dbReference type="Proteomes" id="UP001466331"/>
    </source>
</evidence>
<keyword evidence="4" id="KW-0249">Electron transport</keyword>
<dbReference type="PRINTS" id="PR00352">
    <property type="entry name" value="3FE4SFRDOXIN"/>
</dbReference>
<gene>
    <name evidence="6" type="ORF">WKV44_01970</name>
</gene>
<evidence type="ECO:0000256" key="2">
    <source>
        <dbReference type="ARBA" id="ARBA00023004"/>
    </source>
</evidence>
<keyword evidence="1 4" id="KW-0479">Metal-binding</keyword>
<organism evidence="6 7">
    <name type="scientific">Rarispira pelagica</name>
    <dbReference type="NCBI Taxonomy" id="3141764"/>
    <lineage>
        <taxon>Bacteria</taxon>
        <taxon>Pseudomonadati</taxon>
        <taxon>Spirochaetota</taxon>
        <taxon>Spirochaetia</taxon>
        <taxon>Winmispirales</taxon>
        <taxon>Winmispiraceae</taxon>
        <taxon>Rarispira</taxon>
    </lineage>
</organism>
<dbReference type="PROSITE" id="PS51379">
    <property type="entry name" value="4FE4S_FER_2"/>
    <property type="match status" value="1"/>
</dbReference>
<dbReference type="EMBL" id="JBCHKQ010000001">
    <property type="protein sequence ID" value="MEM5947302.1"/>
    <property type="molecule type" value="Genomic_DNA"/>
</dbReference>
<sequence>MLIDIDKEKCILCGICEETLPDIFEIKNNITIIKKPVITEETKTILIRQLEEDCPAGALKIKENKDNYKDKVISFYVVKEKQ</sequence>
<proteinExistence type="predicted"/>
<keyword evidence="4" id="KW-0813">Transport</keyword>
<reference evidence="6 7" key="1">
    <citation type="submission" date="2024-03" db="EMBL/GenBank/DDBJ databases">
        <title>Ignisphaera cupida sp. nov., a hyperthermophilic hydrolytic archaeon from a hot spring of Kamchatka, and proposal of Ignisphaeraceae fam. nov.</title>
        <authorList>
            <person name="Podosokorskaya O.A."/>
            <person name="Elcheninov A.G."/>
            <person name="Maltseva A.I."/>
            <person name="Zayulina K.S."/>
            <person name="Novikov A."/>
            <person name="Merkel A.Y."/>
        </authorList>
    </citation>
    <scope>NUCLEOTIDE SEQUENCE [LARGE SCALE GENOMIC DNA]</scope>
    <source>
        <strain evidence="6 7">38H-sp</strain>
    </source>
</reference>
<name>A0ABU9U9F9_9SPIR</name>
<comment type="function">
    <text evidence="4">Ferredoxins are iron-sulfur proteins that transfer electrons in a wide variety of metabolic reactions.</text>
</comment>
<dbReference type="InterPro" id="IPR001080">
    <property type="entry name" value="3Fe4S_ferredoxin"/>
</dbReference>
<keyword evidence="3 4" id="KW-0411">Iron-sulfur</keyword>